<protein>
    <submittedName>
        <fullName evidence="1">Uncharacterized conserved protein, DUF433 family</fullName>
    </submittedName>
</protein>
<dbReference type="STRING" id="1302690.BUE76_17740"/>
<dbReference type="Proteomes" id="UP000184368">
    <property type="component" value="Unassembled WGS sequence"/>
</dbReference>
<reference evidence="1 2" key="1">
    <citation type="submission" date="2016-11" db="EMBL/GenBank/DDBJ databases">
        <authorList>
            <person name="Jaros S."/>
            <person name="Januszkiewicz K."/>
            <person name="Wedrychowicz H."/>
        </authorList>
    </citation>
    <scope>NUCLEOTIDE SEQUENCE [LARGE SCALE GENOMIC DNA]</scope>
    <source>
        <strain evidence="1 2">DSM 26897</strain>
    </source>
</reference>
<dbReference type="OrthoDB" id="9809515at2"/>
<keyword evidence="2" id="KW-1185">Reference proteome</keyword>
<name>A0A1M5BTY0_9BACT</name>
<dbReference type="EMBL" id="FQUO01000008">
    <property type="protein sequence ID" value="SHF45989.1"/>
    <property type="molecule type" value="Genomic_DNA"/>
</dbReference>
<evidence type="ECO:0000313" key="1">
    <source>
        <dbReference type="EMBL" id="SHF45989.1"/>
    </source>
</evidence>
<proteinExistence type="predicted"/>
<dbReference type="PANTHER" id="PTHR34849:SF3">
    <property type="entry name" value="SSR2962 PROTEIN"/>
    <property type="match status" value="1"/>
</dbReference>
<dbReference type="InterPro" id="IPR007367">
    <property type="entry name" value="DUF433"/>
</dbReference>
<dbReference type="PANTHER" id="PTHR34849">
    <property type="entry name" value="SSL5025 PROTEIN"/>
    <property type="match status" value="1"/>
</dbReference>
<dbReference type="Pfam" id="PF04255">
    <property type="entry name" value="DUF433"/>
    <property type="match status" value="1"/>
</dbReference>
<dbReference type="RefSeq" id="WP_143157303.1">
    <property type="nucleotide sequence ID" value="NZ_FQUO01000008.1"/>
</dbReference>
<dbReference type="InterPro" id="IPR009057">
    <property type="entry name" value="Homeodomain-like_sf"/>
</dbReference>
<dbReference type="InterPro" id="IPR036388">
    <property type="entry name" value="WH-like_DNA-bd_sf"/>
</dbReference>
<dbReference type="Gene3D" id="1.10.10.10">
    <property type="entry name" value="Winged helix-like DNA-binding domain superfamily/Winged helix DNA-binding domain"/>
    <property type="match status" value="1"/>
</dbReference>
<dbReference type="AlphaFoldDB" id="A0A1M5BTY0"/>
<organism evidence="1 2">
    <name type="scientific">Cnuella takakiae</name>
    <dbReference type="NCBI Taxonomy" id="1302690"/>
    <lineage>
        <taxon>Bacteria</taxon>
        <taxon>Pseudomonadati</taxon>
        <taxon>Bacteroidota</taxon>
        <taxon>Chitinophagia</taxon>
        <taxon>Chitinophagales</taxon>
        <taxon>Chitinophagaceae</taxon>
        <taxon>Cnuella</taxon>
    </lineage>
</organism>
<evidence type="ECO:0000313" key="2">
    <source>
        <dbReference type="Proteomes" id="UP000184368"/>
    </source>
</evidence>
<accession>A0A1M5BTY0</accession>
<sequence>MWQDFITSDKQVLLGKPIIKGTRVSVELILELLASGWTETQILESYPNVSADALKAVFLYLRDCMQQEFYYPLPASA</sequence>
<dbReference type="SUPFAM" id="SSF46689">
    <property type="entry name" value="Homeodomain-like"/>
    <property type="match status" value="1"/>
</dbReference>
<gene>
    <name evidence="1" type="ORF">SAMN05444008_10896</name>
</gene>